<reference evidence="2 3" key="1">
    <citation type="submission" date="2015-11" db="EMBL/GenBank/DDBJ databases">
        <authorList>
            <person name="Schneider V.M."/>
            <person name="Bradley K.W."/>
            <person name="Asai D.J."/>
            <person name="Bowman C.A."/>
            <person name="Russell D.A."/>
            <person name="Pope W.H."/>
            <person name="Jacobs-Sera D."/>
            <person name="Hendrix R.W."/>
            <person name="Hatfull G.F."/>
        </authorList>
    </citation>
    <scope>NUCLEOTIDE SEQUENCE [LARGE SCALE GENOMIC DNA]</scope>
</reference>
<protein>
    <submittedName>
        <fullName evidence="2">Uncharacterized protein</fullName>
    </submittedName>
</protein>
<proteinExistence type="predicted"/>
<dbReference type="RefSeq" id="YP_009603508.1">
    <property type="nucleotide sequence ID" value="NC_041952.1"/>
</dbReference>
<gene>
    <name evidence="2" type="primary">47</name>
    <name evidence="2" type="ORF">GORDON_47</name>
</gene>
<organism evidence="2 3">
    <name type="scientific">Arthrobacter phage Gordon</name>
    <dbReference type="NCBI Taxonomy" id="1772298"/>
    <lineage>
        <taxon>Viruses</taxon>
        <taxon>Duplodnaviria</taxon>
        <taxon>Heunggongvirae</taxon>
        <taxon>Uroviricota</taxon>
        <taxon>Caudoviricetes</taxon>
        <taxon>Gordonvirus</taxon>
        <taxon>Gordonvirus gordon</taxon>
    </lineage>
</organism>
<keyword evidence="3" id="KW-1185">Reference proteome</keyword>
<dbReference type="Proteomes" id="UP000226177">
    <property type="component" value="Segment"/>
</dbReference>
<dbReference type="KEGG" id="vg:40079389"/>
<sequence length="212" mass="23358">MSEEKGKTMNYGKVSSVSEDKEVPTDHVPAEKVISGVVIERKAGLGSKIRETFMGVSAREVGQHVVMDVILPQLKGMAVDAGTQAIERLILGEARRTTSSSSSSRVRGSSYTAYNRFSSGNQASESEATNFRSNRVREVIVETRGDAQMVLDRLFEHIDRYNAVSVSYYYELVGITGTFTDHQWGWTNLNASGVSSVREGYRIELPAPISIK</sequence>
<evidence type="ECO:0000313" key="3">
    <source>
        <dbReference type="Proteomes" id="UP000226177"/>
    </source>
</evidence>
<evidence type="ECO:0000313" key="2">
    <source>
        <dbReference type="EMBL" id="ALY09022.1"/>
    </source>
</evidence>
<accession>A0A0U4B2W4</accession>
<dbReference type="EMBL" id="KU160646">
    <property type="protein sequence ID" value="ALY09022.1"/>
    <property type="molecule type" value="Genomic_DNA"/>
</dbReference>
<dbReference type="OrthoDB" id="26433at10239"/>
<evidence type="ECO:0000256" key="1">
    <source>
        <dbReference type="SAM" id="MobiDB-lite"/>
    </source>
</evidence>
<dbReference type="GeneID" id="40079389"/>
<name>A0A0U4B2W4_9CAUD</name>
<feature type="region of interest" description="Disordered" evidence="1">
    <location>
        <begin position="1"/>
        <end position="26"/>
    </location>
</feature>